<evidence type="ECO:0000313" key="2">
    <source>
        <dbReference type="Proteomes" id="UP000215596"/>
    </source>
</evidence>
<dbReference type="EMBL" id="NPBY01000003">
    <property type="protein sequence ID" value="PAD80255.1"/>
    <property type="molecule type" value="Genomic_DNA"/>
</dbReference>
<proteinExistence type="predicted"/>
<name>A0A268F4F6_9BACL</name>
<comment type="caution">
    <text evidence="1">The sequence shown here is derived from an EMBL/GenBank/DDBJ whole genome shotgun (WGS) entry which is preliminary data.</text>
</comment>
<gene>
    <name evidence="1" type="ORF">CHH67_00660</name>
</gene>
<accession>A0A268F4F6</accession>
<organism evidence="1 2">
    <name type="scientific">Paenibacillus campinasensis</name>
    <dbReference type="NCBI Taxonomy" id="66347"/>
    <lineage>
        <taxon>Bacteria</taxon>
        <taxon>Bacillati</taxon>
        <taxon>Bacillota</taxon>
        <taxon>Bacilli</taxon>
        <taxon>Bacillales</taxon>
        <taxon>Paenibacillaceae</taxon>
        <taxon>Paenibacillus</taxon>
    </lineage>
</organism>
<sequence length="79" mass="8811">MRTRRNDEFVVYVVSLSSLTRYVSIEFIGGFCGYVIGKKGLHSEIFGMVGSVAAPMLLRTVTYGPPTLLRRLASLRRVT</sequence>
<dbReference type="AlphaFoldDB" id="A0A268F4F6"/>
<dbReference type="OrthoDB" id="2666518at2"/>
<dbReference type="Proteomes" id="UP000215596">
    <property type="component" value="Unassembled WGS sequence"/>
</dbReference>
<dbReference type="RefSeq" id="WP_095263049.1">
    <property type="nucleotide sequence ID" value="NZ_NPBY01000003.1"/>
</dbReference>
<evidence type="ECO:0000313" key="1">
    <source>
        <dbReference type="EMBL" id="PAD80255.1"/>
    </source>
</evidence>
<reference evidence="1 2" key="1">
    <citation type="submission" date="2017-07" db="EMBL/GenBank/DDBJ databases">
        <title>Isolation and whole genome analysis of endospore-forming bacteria from heroin.</title>
        <authorList>
            <person name="Kalinowski J."/>
            <person name="Ahrens B."/>
            <person name="Al-Dilaimi A."/>
            <person name="Winkler A."/>
            <person name="Wibberg D."/>
            <person name="Schleenbecker U."/>
            <person name="Ruckert C."/>
            <person name="Wolfel R."/>
            <person name="Grass G."/>
        </authorList>
    </citation>
    <scope>NUCLEOTIDE SEQUENCE [LARGE SCALE GENOMIC DNA]</scope>
    <source>
        <strain evidence="1 2">7537-G1</strain>
    </source>
</reference>
<protein>
    <submittedName>
        <fullName evidence="1">Uncharacterized protein</fullName>
    </submittedName>
</protein>